<dbReference type="NCBIfam" id="TIGR01844">
    <property type="entry name" value="type_I_sec_TolC"/>
    <property type="match status" value="1"/>
</dbReference>
<protein>
    <submittedName>
        <fullName evidence="9">Adhesin transport system outer membrane protein</fullName>
    </submittedName>
</protein>
<dbReference type="GO" id="GO:0015288">
    <property type="term" value="F:porin activity"/>
    <property type="evidence" value="ECO:0007669"/>
    <property type="project" value="TreeGrafter"/>
</dbReference>
<comment type="caution">
    <text evidence="9">The sequence shown here is derived from an EMBL/GenBank/DDBJ whole genome shotgun (WGS) entry which is preliminary data.</text>
</comment>
<evidence type="ECO:0000256" key="2">
    <source>
        <dbReference type="ARBA" id="ARBA00007613"/>
    </source>
</evidence>
<dbReference type="Proteomes" id="UP000295375">
    <property type="component" value="Unassembled WGS sequence"/>
</dbReference>
<feature type="signal peptide" evidence="8">
    <location>
        <begin position="1"/>
        <end position="23"/>
    </location>
</feature>
<dbReference type="GO" id="GO:0009279">
    <property type="term" value="C:cell outer membrane"/>
    <property type="evidence" value="ECO:0007669"/>
    <property type="project" value="UniProtKB-SubCell"/>
</dbReference>
<organism evidence="9 10">
    <name type="scientific">Permianibacter aggregans</name>
    <dbReference type="NCBI Taxonomy" id="1510150"/>
    <lineage>
        <taxon>Bacteria</taxon>
        <taxon>Pseudomonadati</taxon>
        <taxon>Pseudomonadota</taxon>
        <taxon>Gammaproteobacteria</taxon>
        <taxon>Pseudomonadales</taxon>
        <taxon>Pseudomonadaceae</taxon>
        <taxon>Permianibacter</taxon>
    </lineage>
</organism>
<evidence type="ECO:0000313" key="9">
    <source>
        <dbReference type="EMBL" id="TDQ49646.1"/>
    </source>
</evidence>
<keyword evidence="4" id="KW-1134">Transmembrane beta strand</keyword>
<sequence>MKGCLRPLYAAFLLAGVSASALAAEPGIERLSEAVAKAVAENPEVLSRYHQLMASSDESRAAFGQYLPQLDLSAQIGDEYRERPDYLAPRDFERDGYSVTLRQSIFRGFAVQGDHQRAEFVERGRFQELAGISEELALATTRTFLDIQRYRELVTLAQTNYDNHKSLFDRLQQRAQAGVSRAVDLEQATGRLALAQANLITEKANLNDVESRFLRLVGASAGKNLGPVPELVGALPDEAVLADWAGQSPNIQASLAFLEAAKKAVTVAKSHRYPQLELRARKDLGNDLDGLQGTYDTEVVELVLNYNLYNGGSSEAQVSRRRNEENYARDLRDKACRELGQTVAIARNDFAKLSEQKEYLAQHQASTSKVRDAYFQQFDLGQRSLLDLLDTENELFQARRAMVNAQFDWQIAKARVLAAFGRLLPALQVQGLAANMPMEVTKPFPAPLMDPCVQAR</sequence>
<reference evidence="9 10" key="1">
    <citation type="submission" date="2019-03" db="EMBL/GenBank/DDBJ databases">
        <title>Genomic Encyclopedia of Type Strains, Phase IV (KMG-IV): sequencing the most valuable type-strain genomes for metagenomic binning, comparative biology and taxonomic classification.</title>
        <authorList>
            <person name="Goeker M."/>
        </authorList>
    </citation>
    <scope>NUCLEOTIDE SEQUENCE [LARGE SCALE GENOMIC DNA]</scope>
    <source>
        <strain evidence="9 10">DSM 103792</strain>
    </source>
</reference>
<dbReference type="EMBL" id="SNYM01000003">
    <property type="protein sequence ID" value="TDQ49646.1"/>
    <property type="molecule type" value="Genomic_DNA"/>
</dbReference>
<dbReference type="OrthoDB" id="9814637at2"/>
<dbReference type="RefSeq" id="WP_133588141.1">
    <property type="nucleotide sequence ID" value="NZ_CP037953.1"/>
</dbReference>
<evidence type="ECO:0000256" key="8">
    <source>
        <dbReference type="SAM" id="SignalP"/>
    </source>
</evidence>
<dbReference type="InterPro" id="IPR051906">
    <property type="entry name" value="TolC-like"/>
</dbReference>
<feature type="chain" id="PRO_5020961756" evidence="8">
    <location>
        <begin position="24"/>
        <end position="456"/>
    </location>
</feature>
<dbReference type="PANTHER" id="PTHR30026:SF22">
    <property type="entry name" value="OUTER MEMBRANE EFFLUX PROTEIN"/>
    <property type="match status" value="1"/>
</dbReference>
<keyword evidence="8" id="KW-0732">Signal</keyword>
<dbReference type="PANTHER" id="PTHR30026">
    <property type="entry name" value="OUTER MEMBRANE PROTEIN TOLC"/>
    <property type="match status" value="1"/>
</dbReference>
<evidence type="ECO:0000256" key="6">
    <source>
        <dbReference type="ARBA" id="ARBA00023136"/>
    </source>
</evidence>
<evidence type="ECO:0000256" key="4">
    <source>
        <dbReference type="ARBA" id="ARBA00022452"/>
    </source>
</evidence>
<dbReference type="SUPFAM" id="SSF56954">
    <property type="entry name" value="Outer membrane efflux proteins (OEP)"/>
    <property type="match status" value="1"/>
</dbReference>
<keyword evidence="5" id="KW-0812">Transmembrane</keyword>
<dbReference type="GO" id="GO:1990281">
    <property type="term" value="C:efflux pump complex"/>
    <property type="evidence" value="ECO:0007669"/>
    <property type="project" value="TreeGrafter"/>
</dbReference>
<evidence type="ECO:0000256" key="3">
    <source>
        <dbReference type="ARBA" id="ARBA00022448"/>
    </source>
</evidence>
<keyword evidence="10" id="KW-1185">Reference proteome</keyword>
<dbReference type="GO" id="GO:0015562">
    <property type="term" value="F:efflux transmembrane transporter activity"/>
    <property type="evidence" value="ECO:0007669"/>
    <property type="project" value="InterPro"/>
</dbReference>
<gene>
    <name evidence="9" type="ORF">EV696_10312</name>
</gene>
<evidence type="ECO:0000256" key="7">
    <source>
        <dbReference type="ARBA" id="ARBA00023237"/>
    </source>
</evidence>
<keyword evidence="7" id="KW-0998">Cell outer membrane</keyword>
<comment type="subcellular location">
    <subcellularLocation>
        <location evidence="1">Cell outer membrane</location>
    </subcellularLocation>
</comment>
<dbReference type="AlphaFoldDB" id="A0A4R6UTR6"/>
<name>A0A4R6UTR6_9GAMM</name>
<evidence type="ECO:0000256" key="1">
    <source>
        <dbReference type="ARBA" id="ARBA00004442"/>
    </source>
</evidence>
<dbReference type="Gene3D" id="1.20.1600.10">
    <property type="entry name" value="Outer membrane efflux proteins (OEP)"/>
    <property type="match status" value="1"/>
</dbReference>
<keyword evidence="6" id="KW-0472">Membrane</keyword>
<evidence type="ECO:0000256" key="5">
    <source>
        <dbReference type="ARBA" id="ARBA00022692"/>
    </source>
</evidence>
<keyword evidence="3" id="KW-0813">Transport</keyword>
<dbReference type="Pfam" id="PF02321">
    <property type="entry name" value="OEP"/>
    <property type="match status" value="2"/>
</dbReference>
<accession>A0A4R6UTR6</accession>
<evidence type="ECO:0000313" key="10">
    <source>
        <dbReference type="Proteomes" id="UP000295375"/>
    </source>
</evidence>
<proteinExistence type="inferred from homology"/>
<dbReference type="InterPro" id="IPR010130">
    <property type="entry name" value="T1SS_OMP_TolC"/>
</dbReference>
<comment type="similarity">
    <text evidence="2">Belongs to the outer membrane factor (OMF) (TC 1.B.17) family.</text>
</comment>
<dbReference type="InterPro" id="IPR003423">
    <property type="entry name" value="OMP_efflux"/>
</dbReference>